<reference evidence="1 2" key="1">
    <citation type="submission" date="2020-07" db="EMBL/GenBank/DDBJ databases">
        <title>Gai3-2, isolated from salt lake.</title>
        <authorList>
            <person name="Cui H."/>
            <person name="Shi X."/>
        </authorList>
    </citation>
    <scope>NUCLEOTIDE SEQUENCE [LARGE SCALE GENOMIC DNA]</scope>
    <source>
        <strain evidence="1 2">Gai3-2</strain>
        <plasmid evidence="1 2">unnamed3</plasmid>
    </source>
</reference>
<geneLocation type="plasmid" evidence="1 2">
    <name>unnamed3</name>
</geneLocation>
<dbReference type="EMBL" id="CP058532">
    <property type="protein sequence ID" value="QLG29999.1"/>
    <property type="molecule type" value="Genomic_DNA"/>
</dbReference>
<dbReference type="GeneID" id="56031277"/>
<evidence type="ECO:0000313" key="2">
    <source>
        <dbReference type="Proteomes" id="UP000509750"/>
    </source>
</evidence>
<dbReference type="RefSeq" id="WP_179171573.1">
    <property type="nucleotide sequence ID" value="NZ_CP058532.1"/>
</dbReference>
<evidence type="ECO:0000313" key="1">
    <source>
        <dbReference type="EMBL" id="QLG29999.1"/>
    </source>
</evidence>
<dbReference type="KEGG" id="halg:HUG10_20550"/>
<keyword evidence="1" id="KW-0614">Plasmid</keyword>
<keyword evidence="2" id="KW-1185">Reference proteome</keyword>
<gene>
    <name evidence="1" type="ORF">HUG10_20550</name>
</gene>
<dbReference type="AlphaFoldDB" id="A0A7D5KAP1"/>
<dbReference type="Proteomes" id="UP000509750">
    <property type="component" value="Plasmid unnamed3"/>
</dbReference>
<name>A0A7D5KAP1_9EURY</name>
<organism evidence="1 2">
    <name type="scientific">Halorarum halophilum</name>
    <dbReference type="NCBI Taxonomy" id="2743090"/>
    <lineage>
        <taxon>Archaea</taxon>
        <taxon>Methanobacteriati</taxon>
        <taxon>Methanobacteriota</taxon>
        <taxon>Stenosarchaea group</taxon>
        <taxon>Halobacteria</taxon>
        <taxon>Halobacteriales</taxon>
        <taxon>Haloferacaceae</taxon>
        <taxon>Halorarum</taxon>
    </lineage>
</organism>
<protein>
    <submittedName>
        <fullName evidence="1">Uncharacterized protein</fullName>
    </submittedName>
</protein>
<accession>A0A7D5KAP1</accession>
<proteinExistence type="predicted"/>
<sequence length="120" mass="13642">MSLDELQMDLEKCRFREINTKRNDDGSLRRVEVMIQLSTANSGSPVTFKYAVRGDDDRLKLTQVVDTGTTMTISKFIYMNVFAEHMLPKRIPDVESVESVEEKLLAARKLVEGGALEDEE</sequence>